<keyword evidence="3" id="KW-1185">Reference proteome</keyword>
<keyword evidence="1" id="KW-0175">Coiled coil</keyword>
<reference evidence="2 3" key="1">
    <citation type="submission" date="2019-08" db="EMBL/GenBank/DDBJ databases">
        <title>Parahaliea maris sp. nov., isolated from the surface seawater.</title>
        <authorList>
            <person name="Liu Y."/>
        </authorList>
    </citation>
    <scope>NUCLEOTIDE SEQUENCE [LARGE SCALE GENOMIC DNA]</scope>
    <source>
        <strain evidence="2 3">HSLHS9</strain>
    </source>
</reference>
<comment type="caution">
    <text evidence="2">The sequence shown here is derived from an EMBL/GenBank/DDBJ whole genome shotgun (WGS) entry which is preliminary data.</text>
</comment>
<protein>
    <submittedName>
        <fullName evidence="2">Uncharacterized protein</fullName>
    </submittedName>
</protein>
<evidence type="ECO:0000313" key="2">
    <source>
        <dbReference type="EMBL" id="TXS88988.1"/>
    </source>
</evidence>
<gene>
    <name evidence="2" type="ORF">FV139_20650</name>
</gene>
<organism evidence="2 3">
    <name type="scientific">Parahaliea maris</name>
    <dbReference type="NCBI Taxonomy" id="2716870"/>
    <lineage>
        <taxon>Bacteria</taxon>
        <taxon>Pseudomonadati</taxon>
        <taxon>Pseudomonadota</taxon>
        <taxon>Gammaproteobacteria</taxon>
        <taxon>Cellvibrionales</taxon>
        <taxon>Halieaceae</taxon>
        <taxon>Parahaliea</taxon>
    </lineage>
</organism>
<proteinExistence type="predicted"/>
<dbReference type="Pfam" id="PF20567">
    <property type="entry name" value="DUF6776"/>
    <property type="match status" value="1"/>
</dbReference>
<dbReference type="AlphaFoldDB" id="A0A5C8ZKJ4"/>
<dbReference type="Proteomes" id="UP000321039">
    <property type="component" value="Unassembled WGS sequence"/>
</dbReference>
<dbReference type="InterPro" id="IPR046703">
    <property type="entry name" value="DUF6776"/>
</dbReference>
<feature type="coiled-coil region" evidence="1">
    <location>
        <begin position="36"/>
        <end position="91"/>
    </location>
</feature>
<evidence type="ECO:0000313" key="3">
    <source>
        <dbReference type="Proteomes" id="UP000321039"/>
    </source>
</evidence>
<evidence type="ECO:0000256" key="1">
    <source>
        <dbReference type="SAM" id="Coils"/>
    </source>
</evidence>
<accession>A0A5C8ZKJ4</accession>
<dbReference type="RefSeq" id="WP_148070390.1">
    <property type="nucleotide sequence ID" value="NZ_VRZA01000013.1"/>
</dbReference>
<sequence>MQVTVTFLVVAALLGVGALLGQQAAYRGLGIDPEQYRQWRSEVPAARQQIAALQDQLAAARTRHEVDRAALEMVRKDLARQQEQIADLDEGLRFYRSLMAPGEIAQGFSLRDVELTALETPGRFAYRIVAQQEARKHDTLHGELQLTVLGLEEGQPISYPLSGLSDDVESDGIDLRFRYFQVVEGELAIPEGFQPQSIEISATISKPRKLELRENHPWQVQERFTHVGK</sequence>
<name>A0A5C8ZKJ4_9GAMM</name>
<dbReference type="EMBL" id="VRZA01000013">
    <property type="protein sequence ID" value="TXS88988.1"/>
    <property type="molecule type" value="Genomic_DNA"/>
</dbReference>